<evidence type="ECO:0000256" key="4">
    <source>
        <dbReference type="ARBA" id="ARBA00023008"/>
    </source>
</evidence>
<dbReference type="InterPro" id="IPR002355">
    <property type="entry name" value="Cu_oxidase_Cu_BS"/>
</dbReference>
<dbReference type="InterPro" id="IPR035666">
    <property type="entry name" value="MCO_CuRO_3"/>
</dbReference>
<dbReference type="GO" id="GO:0005507">
    <property type="term" value="F:copper ion binding"/>
    <property type="evidence" value="ECO:0007669"/>
    <property type="project" value="InterPro"/>
</dbReference>
<dbReference type="EMBL" id="JANBVN010000040">
    <property type="protein sequence ID" value="KAJ9158180.1"/>
    <property type="molecule type" value="Genomic_DNA"/>
</dbReference>
<feature type="domain" description="Plastocyanin-like" evidence="6">
    <location>
        <begin position="137"/>
        <end position="295"/>
    </location>
</feature>
<feature type="chain" id="PRO_5041215064" evidence="5">
    <location>
        <begin position="19"/>
        <end position="589"/>
    </location>
</feature>
<evidence type="ECO:0000256" key="1">
    <source>
        <dbReference type="ARBA" id="ARBA00010609"/>
    </source>
</evidence>
<dbReference type="InterPro" id="IPR011707">
    <property type="entry name" value="Cu-oxidase-like_N"/>
</dbReference>
<gene>
    <name evidence="9" type="ORF">NKR19_g3531</name>
</gene>
<dbReference type="InterPro" id="IPR017762">
    <property type="entry name" value="Multicopper_oxidase_fun"/>
</dbReference>
<keyword evidence="4" id="KW-0186">Copper</keyword>
<evidence type="ECO:0000313" key="9">
    <source>
        <dbReference type="EMBL" id="KAJ9158180.1"/>
    </source>
</evidence>
<feature type="domain" description="Plastocyanin-like" evidence="7">
    <location>
        <begin position="408"/>
        <end position="538"/>
    </location>
</feature>
<dbReference type="Pfam" id="PF07732">
    <property type="entry name" value="Cu-oxidase_3"/>
    <property type="match status" value="1"/>
</dbReference>
<keyword evidence="3" id="KW-0560">Oxidoreductase</keyword>
<evidence type="ECO:0000313" key="10">
    <source>
        <dbReference type="Proteomes" id="UP001174691"/>
    </source>
</evidence>
<reference evidence="9" key="1">
    <citation type="submission" date="2022-07" db="EMBL/GenBank/DDBJ databases">
        <title>Fungi with potential for degradation of polypropylene.</title>
        <authorList>
            <person name="Gostincar C."/>
        </authorList>
    </citation>
    <scope>NUCLEOTIDE SEQUENCE</scope>
    <source>
        <strain evidence="9">EXF-13287</strain>
    </source>
</reference>
<dbReference type="GO" id="GO:0016491">
    <property type="term" value="F:oxidoreductase activity"/>
    <property type="evidence" value="ECO:0007669"/>
    <property type="project" value="UniProtKB-KW"/>
</dbReference>
<dbReference type="PROSITE" id="PS00080">
    <property type="entry name" value="MULTICOPPER_OXIDASE2"/>
    <property type="match status" value="1"/>
</dbReference>
<sequence length="589" mass="65147">MMFWVLFGALLATHAVDASRGAHQRREVVHDDSFQPDYILRGTYDVNKQVACTTRPSVLLNGTSPGPELRLVENATTWIRVYNDIPDQNLTVHWHGLSASVAPFSDGTPLFQSVSAIGPLVVKEADPAGDPYGQYEEKTMMLTELYNHTDANITAGLIATPFVWSGEPNTFLVNGNAYLPPYLNKTDDACGPEIFEVEPDRTYRFRVIAANALGLIVFQIENHDNMSIVAADAGYTQPYSVSRIQAGPGQRFDMLLKTMSNQQLSRLNKTDFFIQLEDRLRPSTPTSYAVLRYKQACSDERKPAPAMPQAKPNNITTNITEIVSWAEYALQPLGPNDFPSAAEVTRRIVITSQQIWSSNGSNSSAQWQQGGVSEWTADKPGTALANVPYLINIYKNGQAAVPSMQSTEPYGGWDPASNTWPAKIGEVLEIVWLNTANNKSGSGSFDAHPFHAHGGHYHDIGSGPGMYDPVANEERLRGYSPVKRDTTYLYDYTLAGGFAPGQVNGWRAWRIRVQDAGVWMIHCHALQHMMMGMQTVWIMGDAADIRAKIVPAEGWETNGTDVRGYMSYGGEAYGNRSWHPKVVSWFGGQ</sequence>
<name>A0AA38S8J1_9PEZI</name>
<dbReference type="Gene3D" id="2.60.40.420">
    <property type="entry name" value="Cupredoxins - blue copper proteins"/>
    <property type="match status" value="3"/>
</dbReference>
<keyword evidence="2" id="KW-0479">Metal-binding</keyword>
<dbReference type="NCBIfam" id="TIGR03390">
    <property type="entry name" value="ascorbOXfungal"/>
    <property type="match status" value="1"/>
</dbReference>
<dbReference type="InterPro" id="IPR033138">
    <property type="entry name" value="Cu_oxidase_CS"/>
</dbReference>
<accession>A0AA38S8J1</accession>
<dbReference type="PANTHER" id="PTHR11709:SF394">
    <property type="entry name" value="FI03373P-RELATED"/>
    <property type="match status" value="1"/>
</dbReference>
<organism evidence="9 10">
    <name type="scientific">Coniochaeta hoffmannii</name>
    <dbReference type="NCBI Taxonomy" id="91930"/>
    <lineage>
        <taxon>Eukaryota</taxon>
        <taxon>Fungi</taxon>
        <taxon>Dikarya</taxon>
        <taxon>Ascomycota</taxon>
        <taxon>Pezizomycotina</taxon>
        <taxon>Sordariomycetes</taxon>
        <taxon>Sordariomycetidae</taxon>
        <taxon>Coniochaetales</taxon>
        <taxon>Coniochaetaceae</taxon>
        <taxon>Coniochaeta</taxon>
    </lineage>
</organism>
<dbReference type="Pfam" id="PF00394">
    <property type="entry name" value="Cu-oxidase"/>
    <property type="match status" value="1"/>
</dbReference>
<comment type="similarity">
    <text evidence="1">Belongs to the multicopper oxidase family.</text>
</comment>
<keyword evidence="5" id="KW-0732">Signal</keyword>
<evidence type="ECO:0000259" key="7">
    <source>
        <dbReference type="Pfam" id="PF07731"/>
    </source>
</evidence>
<dbReference type="InterPro" id="IPR001117">
    <property type="entry name" value="Cu-oxidase_2nd"/>
</dbReference>
<proteinExistence type="inferred from homology"/>
<protein>
    <submittedName>
        <fullName evidence="9">L-ascorbate oxidase</fullName>
    </submittedName>
</protein>
<dbReference type="CDD" id="cd13895">
    <property type="entry name" value="CuRO_3_AAO_like_2"/>
    <property type="match status" value="1"/>
</dbReference>
<dbReference type="InterPro" id="IPR008972">
    <property type="entry name" value="Cupredoxin"/>
</dbReference>
<dbReference type="SUPFAM" id="SSF49503">
    <property type="entry name" value="Cupredoxins"/>
    <property type="match status" value="3"/>
</dbReference>
<comment type="caution">
    <text evidence="9">The sequence shown here is derived from an EMBL/GenBank/DDBJ whole genome shotgun (WGS) entry which is preliminary data.</text>
</comment>
<evidence type="ECO:0000256" key="2">
    <source>
        <dbReference type="ARBA" id="ARBA00022723"/>
    </source>
</evidence>
<feature type="signal peptide" evidence="5">
    <location>
        <begin position="1"/>
        <end position="18"/>
    </location>
</feature>
<feature type="domain" description="Plastocyanin-like" evidence="8">
    <location>
        <begin position="49"/>
        <end position="110"/>
    </location>
</feature>
<dbReference type="PANTHER" id="PTHR11709">
    <property type="entry name" value="MULTI-COPPER OXIDASE"/>
    <property type="match status" value="1"/>
</dbReference>
<dbReference type="InterPro" id="IPR011706">
    <property type="entry name" value="Cu-oxidase_C"/>
</dbReference>
<dbReference type="PROSITE" id="PS00079">
    <property type="entry name" value="MULTICOPPER_OXIDASE1"/>
    <property type="match status" value="1"/>
</dbReference>
<evidence type="ECO:0000256" key="5">
    <source>
        <dbReference type="SAM" id="SignalP"/>
    </source>
</evidence>
<evidence type="ECO:0000259" key="6">
    <source>
        <dbReference type="Pfam" id="PF00394"/>
    </source>
</evidence>
<evidence type="ECO:0000256" key="3">
    <source>
        <dbReference type="ARBA" id="ARBA00023002"/>
    </source>
</evidence>
<dbReference type="AlphaFoldDB" id="A0AA38S8J1"/>
<dbReference type="Pfam" id="PF07731">
    <property type="entry name" value="Cu-oxidase_2"/>
    <property type="match status" value="1"/>
</dbReference>
<dbReference type="Proteomes" id="UP001174691">
    <property type="component" value="Unassembled WGS sequence"/>
</dbReference>
<evidence type="ECO:0000259" key="8">
    <source>
        <dbReference type="Pfam" id="PF07732"/>
    </source>
</evidence>
<keyword evidence="10" id="KW-1185">Reference proteome</keyword>
<dbReference type="InterPro" id="IPR045087">
    <property type="entry name" value="Cu-oxidase_fam"/>
</dbReference>